<name>A0A086XSC9_9RHOB</name>
<reference evidence="6 7" key="1">
    <citation type="submission" date="2014-03" db="EMBL/GenBank/DDBJ databases">
        <title>Genome of Paenirhodobacter enshiensis DW2-9.</title>
        <authorList>
            <person name="Wang D."/>
            <person name="Wang G."/>
        </authorList>
    </citation>
    <scope>NUCLEOTIDE SEQUENCE [LARGE SCALE GENOMIC DNA]</scope>
    <source>
        <strain evidence="6 7">DW2-9</strain>
    </source>
</reference>
<dbReference type="InterPro" id="IPR029500">
    <property type="entry name" value="QueF"/>
</dbReference>
<feature type="binding site" evidence="5">
    <location>
        <begin position="74"/>
        <end position="76"/>
    </location>
    <ligand>
        <name>substrate</name>
    </ligand>
</feature>
<dbReference type="InterPro" id="IPR050084">
    <property type="entry name" value="NADPH_dep_7-cyano-7-deazaG_red"/>
</dbReference>
<keyword evidence="7" id="KW-1185">Reference proteome</keyword>
<dbReference type="eggNOG" id="COG0780">
    <property type="taxonomic scope" value="Bacteria"/>
</dbReference>
<keyword evidence="2 5" id="KW-0671">Queuosine biosynthesis</keyword>
<evidence type="ECO:0000256" key="1">
    <source>
        <dbReference type="ARBA" id="ARBA00022490"/>
    </source>
</evidence>
<accession>A0A086XSC9</accession>
<evidence type="ECO:0000256" key="3">
    <source>
        <dbReference type="ARBA" id="ARBA00022857"/>
    </source>
</evidence>
<protein>
    <recommendedName>
        <fullName evidence="5">NADPH-dependent 7-cyano-7-deazaguanine reductase</fullName>
        <ecNumber evidence="5">1.7.1.13</ecNumber>
    </recommendedName>
    <alternativeName>
        <fullName evidence="5">7-cyano-7-carbaguanine reductase</fullName>
    </alternativeName>
    <alternativeName>
        <fullName evidence="5">NADPH-dependent nitrile oxidoreductase</fullName>
    </alternativeName>
    <alternativeName>
        <fullName evidence="5">PreQ(0) reductase</fullName>
    </alternativeName>
</protein>
<dbReference type="GO" id="GO:0008616">
    <property type="term" value="P:tRNA queuosine(34) biosynthetic process"/>
    <property type="evidence" value="ECO:0007669"/>
    <property type="project" value="UniProtKB-UniRule"/>
</dbReference>
<dbReference type="EC" id="1.7.1.13" evidence="5"/>
<comment type="similarity">
    <text evidence="5">Belongs to the GTP cyclohydrolase I family. QueF type 1 subfamily.</text>
</comment>
<dbReference type="NCBIfam" id="TIGR03139">
    <property type="entry name" value="QueF-II"/>
    <property type="match status" value="1"/>
</dbReference>
<dbReference type="PANTHER" id="PTHR34354">
    <property type="entry name" value="NADPH-DEPENDENT 7-CYANO-7-DEAZAGUANINE REDUCTASE"/>
    <property type="match status" value="1"/>
</dbReference>
<dbReference type="InterPro" id="IPR043133">
    <property type="entry name" value="GTP-CH-I_C/QueF"/>
</dbReference>
<dbReference type="Proteomes" id="UP000028824">
    <property type="component" value="Unassembled WGS sequence"/>
</dbReference>
<comment type="caution">
    <text evidence="6">The sequence shown here is derived from an EMBL/GenBank/DDBJ whole genome shotgun (WGS) entry which is preliminary data.</text>
</comment>
<comment type="subcellular location">
    <subcellularLocation>
        <location evidence="5">Cytoplasm</location>
    </subcellularLocation>
</comment>
<comment type="catalytic activity">
    <reaction evidence="5">
        <text>7-aminomethyl-7-carbaguanine + 2 NADP(+) = 7-cyano-7-carbaguanine + 2 NADPH + 3 H(+)</text>
        <dbReference type="Rhea" id="RHEA:13409"/>
        <dbReference type="ChEBI" id="CHEBI:15378"/>
        <dbReference type="ChEBI" id="CHEBI:45075"/>
        <dbReference type="ChEBI" id="CHEBI:57783"/>
        <dbReference type="ChEBI" id="CHEBI:58349"/>
        <dbReference type="ChEBI" id="CHEBI:58703"/>
        <dbReference type="EC" id="1.7.1.13"/>
    </reaction>
</comment>
<evidence type="ECO:0000256" key="5">
    <source>
        <dbReference type="HAMAP-Rule" id="MF_00818"/>
    </source>
</evidence>
<dbReference type="GO" id="GO:0005737">
    <property type="term" value="C:cytoplasm"/>
    <property type="evidence" value="ECO:0007669"/>
    <property type="project" value="UniProtKB-SubCell"/>
</dbReference>
<gene>
    <name evidence="5" type="primary">queF</name>
    <name evidence="6" type="ORF">CG50_07300</name>
</gene>
<keyword evidence="4 5" id="KW-0560">Oxidoreductase</keyword>
<comment type="pathway">
    <text evidence="5">tRNA modification; tRNA-queuosine biosynthesis.</text>
</comment>
<dbReference type="STRING" id="1105367.CG50_07300"/>
<dbReference type="Gene3D" id="3.30.1130.10">
    <property type="match status" value="1"/>
</dbReference>
<dbReference type="HAMAP" id="MF_00818">
    <property type="entry name" value="QueF_type1"/>
    <property type="match status" value="1"/>
</dbReference>
<sequence>MSETIYDGLTQLGHAAPLPESPEAAILERVPNPQQGIGYLVRFTAPEFTSLCPLTGQPDFAHLMIDYVPGDWLVESKSLKLFLGSFRNHGAFHEDCTISIARRLVETLDPRWLRIGGYWYPRGGIPIDVFWQTGAAPEGVWIPDQGVPPYRGRG</sequence>
<dbReference type="EMBL" id="JFZB01000031">
    <property type="protein sequence ID" value="KFI24929.1"/>
    <property type="molecule type" value="Genomic_DNA"/>
</dbReference>
<keyword evidence="1 5" id="KW-0963">Cytoplasm</keyword>
<evidence type="ECO:0000313" key="7">
    <source>
        <dbReference type="Proteomes" id="UP000028824"/>
    </source>
</evidence>
<feature type="active site" description="Thioimide intermediate" evidence="5">
    <location>
        <position position="52"/>
    </location>
</feature>
<keyword evidence="3 5" id="KW-0521">NADP</keyword>
<dbReference type="InterPro" id="IPR016856">
    <property type="entry name" value="QueF_type1"/>
</dbReference>
<dbReference type="GO" id="GO:0033739">
    <property type="term" value="F:preQ1 synthase activity"/>
    <property type="evidence" value="ECO:0007669"/>
    <property type="project" value="UniProtKB-UniRule"/>
</dbReference>
<comment type="function">
    <text evidence="5">Catalyzes the NADPH-dependent reduction of 7-cyano-7-deazaguanine (preQ0) to 7-aminomethyl-7-deazaguanine (preQ1).</text>
</comment>
<dbReference type="RefSeq" id="WP_036639035.1">
    <property type="nucleotide sequence ID" value="NZ_JFZB01000031.1"/>
</dbReference>
<feature type="active site" description="Proton donor" evidence="5">
    <location>
        <position position="59"/>
    </location>
</feature>
<dbReference type="AlphaFoldDB" id="A0A086XSC9"/>
<organism evidence="6 7">
    <name type="scientific">Paenirhodobacter enshiensis</name>
    <dbReference type="NCBI Taxonomy" id="1105367"/>
    <lineage>
        <taxon>Bacteria</taxon>
        <taxon>Pseudomonadati</taxon>
        <taxon>Pseudomonadota</taxon>
        <taxon>Alphaproteobacteria</taxon>
        <taxon>Rhodobacterales</taxon>
        <taxon>Rhodobacter group</taxon>
        <taxon>Paenirhodobacter</taxon>
    </lineage>
</organism>
<dbReference type="UniPathway" id="UPA00392"/>
<dbReference type="OrthoDB" id="9789995at2"/>
<dbReference type="SUPFAM" id="SSF55620">
    <property type="entry name" value="Tetrahydrobiopterin biosynthesis enzymes-like"/>
    <property type="match status" value="1"/>
</dbReference>
<proteinExistence type="inferred from homology"/>
<dbReference type="Pfam" id="PF14489">
    <property type="entry name" value="QueF"/>
    <property type="match status" value="1"/>
</dbReference>
<feature type="binding site" evidence="5">
    <location>
        <begin position="93"/>
        <end position="94"/>
    </location>
    <ligand>
        <name>substrate</name>
    </ligand>
</feature>
<evidence type="ECO:0000313" key="6">
    <source>
        <dbReference type="EMBL" id="KFI24929.1"/>
    </source>
</evidence>
<dbReference type="PANTHER" id="PTHR34354:SF1">
    <property type="entry name" value="NADPH-DEPENDENT 7-CYANO-7-DEAZAGUANINE REDUCTASE"/>
    <property type="match status" value="1"/>
</dbReference>
<evidence type="ECO:0000256" key="2">
    <source>
        <dbReference type="ARBA" id="ARBA00022785"/>
    </source>
</evidence>
<evidence type="ECO:0000256" key="4">
    <source>
        <dbReference type="ARBA" id="ARBA00023002"/>
    </source>
</evidence>